<dbReference type="HOGENOM" id="CLU_003041_21_1_2"/>
<dbReference type="CDD" id="cd18787">
    <property type="entry name" value="SF2_C_DEAD"/>
    <property type="match status" value="1"/>
</dbReference>
<evidence type="ECO:0000256" key="3">
    <source>
        <dbReference type="ARBA" id="ARBA00022741"/>
    </source>
</evidence>
<organism evidence="13 14">
    <name type="scientific">Methanococcus aeolicus (strain ATCC BAA-1280 / DSM 17508 / OCM 812 / Nankai-3)</name>
    <dbReference type="NCBI Taxonomy" id="419665"/>
    <lineage>
        <taxon>Archaea</taxon>
        <taxon>Methanobacteriati</taxon>
        <taxon>Methanobacteriota</taxon>
        <taxon>Methanomada group</taxon>
        <taxon>Methanococci</taxon>
        <taxon>Methanococcales</taxon>
        <taxon>Methanococcaceae</taxon>
        <taxon>Methanococcus</taxon>
    </lineage>
</organism>
<feature type="domain" description="Helicase ATP-binding" evidence="10">
    <location>
        <begin position="36"/>
        <end position="206"/>
    </location>
</feature>
<evidence type="ECO:0000256" key="7">
    <source>
        <dbReference type="ARBA" id="ARBA00023016"/>
    </source>
</evidence>
<dbReference type="InterPro" id="IPR012677">
    <property type="entry name" value="Nucleotide-bd_a/b_plait_sf"/>
</dbReference>
<dbReference type="GO" id="GO:0005524">
    <property type="term" value="F:ATP binding"/>
    <property type="evidence" value="ECO:0007669"/>
    <property type="project" value="UniProtKB-KW"/>
</dbReference>
<dbReference type="InterPro" id="IPR027417">
    <property type="entry name" value="P-loop_NTPase"/>
</dbReference>
<dbReference type="Gene3D" id="3.30.70.330">
    <property type="match status" value="1"/>
</dbReference>
<keyword evidence="5 9" id="KW-0347">Helicase</keyword>
<dbReference type="EC" id="3.6.4.13" evidence="1"/>
<gene>
    <name evidence="13" type="ordered locus">Maeo_1365</name>
</gene>
<dbReference type="PROSITE" id="PS51192">
    <property type="entry name" value="HELICASE_ATP_BIND_1"/>
    <property type="match status" value="1"/>
</dbReference>
<name>A6UWR9_META3</name>
<dbReference type="Pfam" id="PF00270">
    <property type="entry name" value="DEAD"/>
    <property type="match status" value="1"/>
</dbReference>
<reference evidence="13" key="1">
    <citation type="submission" date="2007-06" db="EMBL/GenBank/DDBJ databases">
        <title>Complete sequence of Methanococcus aeolicus Nankai-3.</title>
        <authorList>
            <consortium name="US DOE Joint Genome Institute"/>
            <person name="Copeland A."/>
            <person name="Lucas S."/>
            <person name="Lapidus A."/>
            <person name="Barry K."/>
            <person name="Glavina del Rio T."/>
            <person name="Dalin E."/>
            <person name="Tice H."/>
            <person name="Pitluck S."/>
            <person name="Chain P."/>
            <person name="Malfatti S."/>
            <person name="Shin M."/>
            <person name="Vergez L."/>
            <person name="Schmutz J."/>
            <person name="Larimer F."/>
            <person name="Land M."/>
            <person name="Hauser L."/>
            <person name="Kyrpides N."/>
            <person name="Lykidis A."/>
            <person name="Sieprawska-Lupa M."/>
            <person name="Whitman W.B."/>
            <person name="Richardson P."/>
        </authorList>
    </citation>
    <scope>NUCLEOTIDE SEQUENCE [LARGE SCALE GENOMIC DNA]</scope>
    <source>
        <strain evidence="13">Nankai-3</strain>
    </source>
</reference>
<dbReference type="Gene3D" id="3.40.50.300">
    <property type="entry name" value="P-loop containing nucleotide triphosphate hydrolases"/>
    <property type="match status" value="2"/>
</dbReference>
<dbReference type="InterPro" id="IPR000629">
    <property type="entry name" value="RNA-helicase_DEAD-box_CS"/>
</dbReference>
<dbReference type="Proteomes" id="UP000001106">
    <property type="component" value="Chromosome"/>
</dbReference>
<dbReference type="InterPro" id="IPR057325">
    <property type="entry name" value="DeaD_dimer"/>
</dbReference>
<dbReference type="PANTHER" id="PTHR47963">
    <property type="entry name" value="DEAD-BOX ATP-DEPENDENT RNA HELICASE 47, MITOCHONDRIAL"/>
    <property type="match status" value="1"/>
</dbReference>
<dbReference type="PANTHER" id="PTHR47963:SF8">
    <property type="entry name" value="ATP-DEPENDENT RNA HELICASE DEAD"/>
    <property type="match status" value="1"/>
</dbReference>
<dbReference type="KEGG" id="mae:Maeo_1365"/>
<dbReference type="InterPro" id="IPR005580">
    <property type="entry name" value="DbpA/CsdA_RNA-bd_dom"/>
</dbReference>
<evidence type="ECO:0000313" key="13">
    <source>
        <dbReference type="EMBL" id="ABR56941.1"/>
    </source>
</evidence>
<dbReference type="eggNOG" id="arCOG00558">
    <property type="taxonomic scope" value="Archaea"/>
</dbReference>
<dbReference type="PROSITE" id="PS51194">
    <property type="entry name" value="HELICASE_CTER"/>
    <property type="match status" value="1"/>
</dbReference>
<evidence type="ECO:0000259" key="11">
    <source>
        <dbReference type="PROSITE" id="PS51194"/>
    </source>
</evidence>
<dbReference type="EMBL" id="CP000743">
    <property type="protein sequence ID" value="ABR56941.1"/>
    <property type="molecule type" value="Genomic_DNA"/>
</dbReference>
<dbReference type="Pfam" id="PF03880">
    <property type="entry name" value="DbpA"/>
    <property type="match status" value="1"/>
</dbReference>
<keyword evidence="4 9" id="KW-0378">Hydrolase</keyword>
<dbReference type="SUPFAM" id="SSF52540">
    <property type="entry name" value="P-loop containing nucleoside triphosphate hydrolases"/>
    <property type="match status" value="1"/>
</dbReference>
<dbReference type="InterPro" id="IPR044742">
    <property type="entry name" value="DEAD/DEAH_RhlB"/>
</dbReference>
<dbReference type="CDD" id="cd12252">
    <property type="entry name" value="RRM_DbpA"/>
    <property type="match status" value="1"/>
</dbReference>
<evidence type="ECO:0000256" key="6">
    <source>
        <dbReference type="ARBA" id="ARBA00022840"/>
    </source>
</evidence>
<dbReference type="Pfam" id="PF00271">
    <property type="entry name" value="Helicase_C"/>
    <property type="match status" value="1"/>
</dbReference>
<dbReference type="InterPro" id="IPR011545">
    <property type="entry name" value="DEAD/DEAH_box_helicase_dom"/>
</dbReference>
<keyword evidence="7" id="KW-0346">Stress response</keyword>
<dbReference type="InterPro" id="IPR050547">
    <property type="entry name" value="DEAD_box_RNA_helicases"/>
</dbReference>
<evidence type="ECO:0000256" key="8">
    <source>
        <dbReference type="PROSITE-ProRule" id="PRU00552"/>
    </source>
</evidence>
<feature type="domain" description="DEAD-box RNA helicase Q" evidence="12">
    <location>
        <begin position="4"/>
        <end position="32"/>
    </location>
</feature>
<sequence length="529" mass="59832">MTMTEFLELGLCENTVEALEKKGFKHPTPIQKKAIPMLLDGDYDVVGQAQTGTGKTAAFGLPIIEKLENTDKEVQAIILTPTRELALQVSDELNSLRGSKNLKIVAMYGGQPIQEQIRQLKKGVNVVVGTPGRIMDHLKRGTLRLHTIKYFVLDEADEMLDMGFIDDIEDILRYTNPDKKMLLFSATLPRRIMGLAKRYMGKYKVISVKSENLTTDMVEQVYYEVRSSDKFEALCRVIDINKEFYGIVFCKTRAEVNDIANKLSAKGYFAEGLHGDIAQNQREKILNRFKAKRTKILVATDVAARGIDVTDLTHVVNYDIPQNPEAYVHRIGRTGRAGKRGTAITFVQPDEFRRLKDIKRTAKTEIAKKDVPSIEEIKEVKKTAVMDKIYNIIEAEDCEGYLDLAEGLLENNEDPKTVVASLLKHAFHDELNKKYGKMKQVRNVKEVKSGQNRLFVAQGKRDGMNPKKLVDYIEEETGVRSRFIDDVTVLENFAYITVSSRDADKIIRALGINPRNGKPMAEKAKQRRG</sequence>
<dbReference type="InterPro" id="IPR014001">
    <property type="entry name" value="Helicase_ATP-bd"/>
</dbReference>
<evidence type="ECO:0000256" key="4">
    <source>
        <dbReference type="ARBA" id="ARBA00022801"/>
    </source>
</evidence>
<evidence type="ECO:0000256" key="9">
    <source>
        <dbReference type="RuleBase" id="RU000492"/>
    </source>
</evidence>
<protein>
    <recommendedName>
        <fullName evidence="1">RNA helicase</fullName>
        <ecNumber evidence="1">3.6.4.13</ecNumber>
    </recommendedName>
</protein>
<accession>A6UWR9</accession>
<evidence type="ECO:0000259" key="12">
    <source>
        <dbReference type="PROSITE" id="PS51195"/>
    </source>
</evidence>
<dbReference type="InterPro" id="IPR001650">
    <property type="entry name" value="Helicase_C-like"/>
</dbReference>
<dbReference type="SMART" id="SM00490">
    <property type="entry name" value="HELICc"/>
    <property type="match status" value="1"/>
</dbReference>
<keyword evidence="3 9" id="KW-0547">Nucleotide-binding</keyword>
<dbReference type="OrthoDB" id="4631at2157"/>
<dbReference type="GO" id="GO:0140097">
    <property type="term" value="F:catalytic activity, acting on DNA"/>
    <property type="evidence" value="ECO:0007669"/>
    <property type="project" value="UniProtKB-ARBA"/>
</dbReference>
<dbReference type="RefSeq" id="WP_011974073.1">
    <property type="nucleotide sequence ID" value="NC_009635.1"/>
</dbReference>
<feature type="short sequence motif" description="Q motif" evidence="8">
    <location>
        <begin position="4"/>
        <end position="32"/>
    </location>
</feature>
<evidence type="ECO:0000259" key="10">
    <source>
        <dbReference type="PROSITE" id="PS51192"/>
    </source>
</evidence>
<dbReference type="GeneID" id="5327299"/>
<evidence type="ECO:0000256" key="2">
    <source>
        <dbReference type="ARBA" id="ARBA00022490"/>
    </source>
</evidence>
<dbReference type="STRING" id="419665.Maeo_1365"/>
<dbReference type="GO" id="GO:0003723">
    <property type="term" value="F:RNA binding"/>
    <property type="evidence" value="ECO:0007669"/>
    <property type="project" value="TreeGrafter"/>
</dbReference>
<feature type="domain" description="Helicase C-terminal" evidence="11">
    <location>
        <begin position="217"/>
        <end position="378"/>
    </location>
</feature>
<keyword evidence="6 9" id="KW-0067">ATP-binding</keyword>
<dbReference type="PROSITE" id="PS00039">
    <property type="entry name" value="DEAD_ATP_HELICASE"/>
    <property type="match status" value="1"/>
</dbReference>
<keyword evidence="2" id="KW-0963">Cytoplasm</keyword>
<dbReference type="GO" id="GO:0003724">
    <property type="term" value="F:RNA helicase activity"/>
    <property type="evidence" value="ECO:0007669"/>
    <property type="project" value="UniProtKB-EC"/>
</dbReference>
<comment type="similarity">
    <text evidence="9">Belongs to the DEAD box helicase family.</text>
</comment>
<dbReference type="AlphaFoldDB" id="A6UWR9"/>
<evidence type="ECO:0000313" key="14">
    <source>
        <dbReference type="Proteomes" id="UP000001106"/>
    </source>
</evidence>
<proteinExistence type="inferred from homology"/>
<evidence type="ECO:0000256" key="5">
    <source>
        <dbReference type="ARBA" id="ARBA00022806"/>
    </source>
</evidence>
<dbReference type="InterPro" id="IPR014014">
    <property type="entry name" value="RNA_helicase_DEAD_Q_motif"/>
</dbReference>
<dbReference type="GO" id="GO:0016787">
    <property type="term" value="F:hydrolase activity"/>
    <property type="evidence" value="ECO:0007669"/>
    <property type="project" value="UniProtKB-KW"/>
</dbReference>
<evidence type="ECO:0000256" key="1">
    <source>
        <dbReference type="ARBA" id="ARBA00012552"/>
    </source>
</evidence>
<dbReference type="SMART" id="SM00487">
    <property type="entry name" value="DEXDc"/>
    <property type="match status" value="1"/>
</dbReference>
<keyword evidence="14" id="KW-1185">Reference proteome</keyword>
<dbReference type="Pfam" id="PF25399">
    <property type="entry name" value="DeaD_dimer"/>
    <property type="match status" value="1"/>
</dbReference>
<dbReference type="PROSITE" id="PS51195">
    <property type="entry name" value="Q_MOTIF"/>
    <property type="match status" value="1"/>
</dbReference>
<dbReference type="CDD" id="cd00268">
    <property type="entry name" value="DEADc"/>
    <property type="match status" value="1"/>
</dbReference>